<keyword evidence="4" id="KW-1185">Reference proteome</keyword>
<feature type="region of interest" description="Disordered" evidence="1">
    <location>
        <begin position="87"/>
        <end position="133"/>
    </location>
</feature>
<evidence type="ECO:0000313" key="3">
    <source>
        <dbReference type="EMBL" id="QSX32702.1"/>
    </source>
</evidence>
<gene>
    <name evidence="3" type="ORF">JYB87_13220</name>
</gene>
<keyword evidence="2" id="KW-0812">Transmembrane</keyword>
<dbReference type="Proteomes" id="UP000662770">
    <property type="component" value="Chromosome"/>
</dbReference>
<protein>
    <recommendedName>
        <fullName evidence="5">Membrane anchored protein in chemotaxis locus</fullName>
    </recommendedName>
</protein>
<sequence>MANGVNTTAYRLIIFLLVVVLMSFATATWHFYDLSQKLKTRVDELASSQVMLMVPKEQAGVIANWMQQHPEQIASLLDVVNPVSQGKMTEQQALEKENNKVSEQKEPTNTSPVAPKPLPTEPLKQDTDSKPVAAKVELTSKGVKVVPLEHGGIIITTRKVDD</sequence>
<name>A0ABX7QMN1_9GAMM</name>
<dbReference type="EMBL" id="CP071503">
    <property type="protein sequence ID" value="QSX32702.1"/>
    <property type="molecule type" value="Genomic_DNA"/>
</dbReference>
<organism evidence="3 4">
    <name type="scientific">Shewanella avicenniae</name>
    <dbReference type="NCBI Taxonomy" id="2814294"/>
    <lineage>
        <taxon>Bacteria</taxon>
        <taxon>Pseudomonadati</taxon>
        <taxon>Pseudomonadota</taxon>
        <taxon>Gammaproteobacteria</taxon>
        <taxon>Alteromonadales</taxon>
        <taxon>Shewanellaceae</taxon>
        <taxon>Shewanella</taxon>
    </lineage>
</organism>
<proteinExistence type="predicted"/>
<dbReference type="RefSeq" id="WP_207353943.1">
    <property type="nucleotide sequence ID" value="NZ_CP071503.1"/>
</dbReference>
<feature type="transmembrane region" description="Helical" evidence="2">
    <location>
        <begin position="12"/>
        <end position="32"/>
    </location>
</feature>
<evidence type="ECO:0000256" key="2">
    <source>
        <dbReference type="SAM" id="Phobius"/>
    </source>
</evidence>
<evidence type="ECO:0000313" key="4">
    <source>
        <dbReference type="Proteomes" id="UP000662770"/>
    </source>
</evidence>
<evidence type="ECO:0008006" key="5">
    <source>
        <dbReference type="Google" id="ProtNLM"/>
    </source>
</evidence>
<evidence type="ECO:0000256" key="1">
    <source>
        <dbReference type="SAM" id="MobiDB-lite"/>
    </source>
</evidence>
<accession>A0ABX7QMN1</accession>
<reference evidence="3 4" key="1">
    <citation type="submission" date="2021-03" db="EMBL/GenBank/DDBJ databases">
        <title>Novel species identification of genus Shewanella.</title>
        <authorList>
            <person name="Liu G."/>
            <person name="Zhang Q."/>
        </authorList>
    </citation>
    <scope>NUCLEOTIDE SEQUENCE [LARGE SCALE GENOMIC DNA]</scope>
    <source>
        <strain evidence="3 4">FJAT-51800</strain>
    </source>
</reference>
<keyword evidence="2" id="KW-0472">Membrane</keyword>
<feature type="compositionally biased region" description="Basic and acidic residues" evidence="1">
    <location>
        <begin position="93"/>
        <end position="106"/>
    </location>
</feature>
<keyword evidence="2" id="KW-1133">Transmembrane helix</keyword>